<dbReference type="AlphaFoldDB" id="A0AA39S0A5"/>
<protein>
    <submittedName>
        <fullName evidence="2">Uncharacterized protein</fullName>
    </submittedName>
</protein>
<evidence type="ECO:0000313" key="3">
    <source>
        <dbReference type="Proteomes" id="UP001168877"/>
    </source>
</evidence>
<dbReference type="PANTHER" id="PTHR38370">
    <property type="entry name" value="BETA-1,4-XYLOSIDASE"/>
    <property type="match status" value="1"/>
</dbReference>
<reference evidence="2" key="2">
    <citation type="submission" date="2023-06" db="EMBL/GenBank/DDBJ databases">
        <authorList>
            <person name="Swenson N.G."/>
            <person name="Wegrzyn J.L."/>
            <person name="Mcevoy S.L."/>
        </authorList>
    </citation>
    <scope>NUCLEOTIDE SEQUENCE</scope>
    <source>
        <strain evidence="2">NS2018</strain>
        <tissue evidence="2">Leaf</tissue>
    </source>
</reference>
<feature type="region of interest" description="Disordered" evidence="1">
    <location>
        <begin position="32"/>
        <end position="67"/>
    </location>
</feature>
<dbReference type="Proteomes" id="UP001168877">
    <property type="component" value="Unassembled WGS sequence"/>
</dbReference>
<gene>
    <name evidence="2" type="ORF">LWI29_031449</name>
</gene>
<evidence type="ECO:0000313" key="2">
    <source>
        <dbReference type="EMBL" id="KAK0582950.1"/>
    </source>
</evidence>
<feature type="compositionally biased region" description="Polar residues" evidence="1">
    <location>
        <begin position="52"/>
        <end position="64"/>
    </location>
</feature>
<accession>A0AA39S0A5</accession>
<keyword evidence="3" id="KW-1185">Reference proteome</keyword>
<evidence type="ECO:0000256" key="1">
    <source>
        <dbReference type="SAM" id="MobiDB-lite"/>
    </source>
</evidence>
<organism evidence="2 3">
    <name type="scientific">Acer saccharum</name>
    <name type="common">Sugar maple</name>
    <dbReference type="NCBI Taxonomy" id="4024"/>
    <lineage>
        <taxon>Eukaryota</taxon>
        <taxon>Viridiplantae</taxon>
        <taxon>Streptophyta</taxon>
        <taxon>Embryophyta</taxon>
        <taxon>Tracheophyta</taxon>
        <taxon>Spermatophyta</taxon>
        <taxon>Magnoliopsida</taxon>
        <taxon>eudicotyledons</taxon>
        <taxon>Gunneridae</taxon>
        <taxon>Pentapetalae</taxon>
        <taxon>rosids</taxon>
        <taxon>malvids</taxon>
        <taxon>Sapindales</taxon>
        <taxon>Sapindaceae</taxon>
        <taxon>Hippocastanoideae</taxon>
        <taxon>Acereae</taxon>
        <taxon>Acer</taxon>
    </lineage>
</organism>
<sequence length="116" mass="13118">MEGLIPFLIHAMKKQRPQHSYRSFSVGSTRSYHLLNGGDAADGSSHRRTRSDFQPPTSTDQFLGQRSGIEFVRSRTVNRSSENYNSSPRAAALKIGSHPQNHMVSNEANHFSNYRR</sequence>
<feature type="compositionally biased region" description="Polar residues" evidence="1">
    <location>
        <begin position="98"/>
        <end position="116"/>
    </location>
</feature>
<comment type="caution">
    <text evidence="2">The sequence shown here is derived from an EMBL/GenBank/DDBJ whole genome shotgun (WGS) entry which is preliminary data.</text>
</comment>
<reference evidence="2" key="1">
    <citation type="journal article" date="2022" name="Plant J.">
        <title>Strategies of tolerance reflected in two North American maple genomes.</title>
        <authorList>
            <person name="McEvoy S.L."/>
            <person name="Sezen U.U."/>
            <person name="Trouern-Trend A."/>
            <person name="McMahon S.M."/>
            <person name="Schaberg P.G."/>
            <person name="Yang J."/>
            <person name="Wegrzyn J.L."/>
            <person name="Swenson N.G."/>
        </authorList>
    </citation>
    <scope>NUCLEOTIDE SEQUENCE</scope>
    <source>
        <strain evidence="2">NS2018</strain>
    </source>
</reference>
<dbReference type="PANTHER" id="PTHR38370:SF1">
    <property type="entry name" value="BETA-1,4-XYLOSIDASE"/>
    <property type="match status" value="1"/>
</dbReference>
<proteinExistence type="predicted"/>
<feature type="region of interest" description="Disordered" evidence="1">
    <location>
        <begin position="95"/>
        <end position="116"/>
    </location>
</feature>
<dbReference type="EMBL" id="JAUESC010000384">
    <property type="protein sequence ID" value="KAK0582950.1"/>
    <property type="molecule type" value="Genomic_DNA"/>
</dbReference>
<name>A0AA39S0A5_ACESA</name>